<dbReference type="AlphaFoldDB" id="A0A087U5U0"/>
<feature type="non-terminal residue" evidence="2">
    <location>
        <position position="190"/>
    </location>
</feature>
<name>A0A087U5U0_STEMI</name>
<keyword evidence="3" id="KW-1185">Reference proteome</keyword>
<dbReference type="OrthoDB" id="8123506at2759"/>
<proteinExistence type="predicted"/>
<feature type="coiled-coil region" evidence="1">
    <location>
        <begin position="96"/>
        <end position="130"/>
    </location>
</feature>
<keyword evidence="1" id="KW-0175">Coiled coil</keyword>
<reference evidence="2 3" key="1">
    <citation type="submission" date="2013-11" db="EMBL/GenBank/DDBJ databases">
        <title>Genome sequencing of Stegodyphus mimosarum.</title>
        <authorList>
            <person name="Bechsgaard J."/>
        </authorList>
    </citation>
    <scope>NUCLEOTIDE SEQUENCE [LARGE SCALE GENOMIC DNA]</scope>
</reference>
<evidence type="ECO:0000313" key="2">
    <source>
        <dbReference type="EMBL" id="KFM72729.1"/>
    </source>
</evidence>
<protein>
    <submittedName>
        <fullName evidence="2">Uncharacterized protein</fullName>
    </submittedName>
</protein>
<dbReference type="Proteomes" id="UP000054359">
    <property type="component" value="Unassembled WGS sequence"/>
</dbReference>
<accession>A0A087U5U0</accession>
<sequence>MQPNLQTIRRQVKKFKVLDEKVTKDSNKDDSSYSMDVAISPLEMLAEVCSTRYEVHSESALLSEQDMQSNFHKCKNSTSSQTKLVSRKLCILPKKVRALQKALRACKLKVKSLKQENEAMKKLVQKYENNFKTYNIHKIKHDAESNNLKAIFLLEQMSTFGKKRKAWNDIVLRYCVIWHSQSPRGYRLVR</sequence>
<gene>
    <name evidence="2" type="ORF">X975_17597</name>
</gene>
<evidence type="ECO:0000313" key="3">
    <source>
        <dbReference type="Proteomes" id="UP000054359"/>
    </source>
</evidence>
<dbReference type="EMBL" id="KK118325">
    <property type="protein sequence ID" value="KFM72729.1"/>
    <property type="molecule type" value="Genomic_DNA"/>
</dbReference>
<organism evidence="2 3">
    <name type="scientific">Stegodyphus mimosarum</name>
    <name type="common">African social velvet spider</name>
    <dbReference type="NCBI Taxonomy" id="407821"/>
    <lineage>
        <taxon>Eukaryota</taxon>
        <taxon>Metazoa</taxon>
        <taxon>Ecdysozoa</taxon>
        <taxon>Arthropoda</taxon>
        <taxon>Chelicerata</taxon>
        <taxon>Arachnida</taxon>
        <taxon>Araneae</taxon>
        <taxon>Araneomorphae</taxon>
        <taxon>Entelegynae</taxon>
        <taxon>Eresoidea</taxon>
        <taxon>Eresidae</taxon>
        <taxon>Stegodyphus</taxon>
    </lineage>
</organism>
<evidence type="ECO:0000256" key="1">
    <source>
        <dbReference type="SAM" id="Coils"/>
    </source>
</evidence>